<reference evidence="2" key="1">
    <citation type="submission" date="2023-03" db="EMBL/GenBank/DDBJ databases">
        <title>Massive genome expansion in bonnet fungi (Mycena s.s.) driven by repeated elements and novel gene families across ecological guilds.</title>
        <authorList>
            <consortium name="Lawrence Berkeley National Laboratory"/>
            <person name="Harder C.B."/>
            <person name="Miyauchi S."/>
            <person name="Viragh M."/>
            <person name="Kuo A."/>
            <person name="Thoen E."/>
            <person name="Andreopoulos B."/>
            <person name="Lu D."/>
            <person name="Skrede I."/>
            <person name="Drula E."/>
            <person name="Henrissat B."/>
            <person name="Morin E."/>
            <person name="Kohler A."/>
            <person name="Barry K."/>
            <person name="LaButti K."/>
            <person name="Morin E."/>
            <person name="Salamov A."/>
            <person name="Lipzen A."/>
            <person name="Mereny Z."/>
            <person name="Hegedus B."/>
            <person name="Baldrian P."/>
            <person name="Stursova M."/>
            <person name="Weitz H."/>
            <person name="Taylor A."/>
            <person name="Grigoriev I.V."/>
            <person name="Nagy L.G."/>
            <person name="Martin F."/>
            <person name="Kauserud H."/>
        </authorList>
    </citation>
    <scope>NUCLEOTIDE SEQUENCE</scope>
    <source>
        <strain evidence="2">CBHHK182m</strain>
    </source>
</reference>
<feature type="region of interest" description="Disordered" evidence="1">
    <location>
        <begin position="26"/>
        <end position="199"/>
    </location>
</feature>
<keyword evidence="3" id="KW-1185">Reference proteome</keyword>
<evidence type="ECO:0000313" key="2">
    <source>
        <dbReference type="EMBL" id="KAJ7726514.1"/>
    </source>
</evidence>
<evidence type="ECO:0000256" key="1">
    <source>
        <dbReference type="SAM" id="MobiDB-lite"/>
    </source>
</evidence>
<name>A0AAD7MP82_9AGAR</name>
<protein>
    <submittedName>
        <fullName evidence="2">Uncharacterized protein</fullName>
    </submittedName>
</protein>
<organism evidence="2 3">
    <name type="scientific">Mycena metata</name>
    <dbReference type="NCBI Taxonomy" id="1033252"/>
    <lineage>
        <taxon>Eukaryota</taxon>
        <taxon>Fungi</taxon>
        <taxon>Dikarya</taxon>
        <taxon>Basidiomycota</taxon>
        <taxon>Agaricomycotina</taxon>
        <taxon>Agaricomycetes</taxon>
        <taxon>Agaricomycetidae</taxon>
        <taxon>Agaricales</taxon>
        <taxon>Marasmiineae</taxon>
        <taxon>Mycenaceae</taxon>
        <taxon>Mycena</taxon>
    </lineage>
</organism>
<sequence length="239" mass="25609">MSTRPPPPHGPGCRCSSCHLSSKLFPRGPNDRIILPAIRPGDPQSPYMGGNDRAHFAPPRPQSTAPHEYRPRHHDAPPMPMSPPMPSRYGAPPSGGSGSGSRRSLDQHAAPPPPPGHGHAHGSGHGHRRTMSTYGHGHGQAPPERPASAMATRSPAMSPHAPSPRRAHATPPDASGSNGQGQGQGQGQGDAQQGNLEWMPPRLKWVKKKERVSHFTAPSQYQGTSFRQYVHEGVVARRE</sequence>
<accession>A0AAD7MP82</accession>
<feature type="compositionally biased region" description="Basic residues" evidence="1">
    <location>
        <begin position="118"/>
        <end position="130"/>
    </location>
</feature>
<feature type="compositionally biased region" description="Pro residues" evidence="1">
    <location>
        <begin position="77"/>
        <end position="86"/>
    </location>
</feature>
<gene>
    <name evidence="2" type="ORF">B0H16DRAFT_265629</name>
</gene>
<proteinExistence type="predicted"/>
<evidence type="ECO:0000313" key="3">
    <source>
        <dbReference type="Proteomes" id="UP001215598"/>
    </source>
</evidence>
<dbReference type="EMBL" id="JARKIB010000186">
    <property type="protein sequence ID" value="KAJ7726514.1"/>
    <property type="molecule type" value="Genomic_DNA"/>
</dbReference>
<feature type="compositionally biased region" description="Gly residues" evidence="1">
    <location>
        <begin position="178"/>
        <end position="188"/>
    </location>
</feature>
<comment type="caution">
    <text evidence="2">The sequence shown here is derived from an EMBL/GenBank/DDBJ whole genome shotgun (WGS) entry which is preliminary data.</text>
</comment>
<dbReference type="AlphaFoldDB" id="A0AAD7MP82"/>
<dbReference type="Proteomes" id="UP001215598">
    <property type="component" value="Unassembled WGS sequence"/>
</dbReference>